<accession>A0ABS9FXY3</accession>
<sequence>MNVNWPNDPTVQTVLAQESSSLRDSVSKRLYETKEGLASSGAWGHVFGSEGRQQGAKGTSSLSRNSQGFILGSDILNDDLSLGLFGGYRKTSVSQGSASADLGTYNMGIYGAKRYDALSVRLGASFAWHDVETKRKIYYKDRVSSPKADYHANSAQVFSELAYDVKLDQINIEPYLGLSYTRLDVAKISEEKELFSLSGKREAKDIYAGTLGARINYSIQYTDNLSVNFQTGAGLKHTFSDLSSNTDMSFRSHGNDFSVAGLPLKRNVVQLNAKVALQTKGGLSVGLDYQAEKASGMRDQSVSAYGSWEF</sequence>
<feature type="domain" description="Autotransporter" evidence="1">
    <location>
        <begin position="35"/>
        <end position="310"/>
    </location>
</feature>
<dbReference type="InterPro" id="IPR006315">
    <property type="entry name" value="OM_autotransptr_brl_dom"/>
</dbReference>
<dbReference type="SUPFAM" id="SSF103515">
    <property type="entry name" value="Autotransporter"/>
    <property type="match status" value="1"/>
</dbReference>
<dbReference type="InterPro" id="IPR036709">
    <property type="entry name" value="Autotransporte_beta_dom_sf"/>
</dbReference>
<dbReference type="Proteomes" id="UP000814074">
    <property type="component" value="Unassembled WGS sequence"/>
</dbReference>
<dbReference type="Gene3D" id="2.40.128.130">
    <property type="entry name" value="Autotransporter beta-domain"/>
    <property type="match status" value="1"/>
</dbReference>
<reference evidence="2 3" key="1">
    <citation type="submission" date="2019-11" db="EMBL/GenBank/DDBJ databases">
        <title>Epiphytic Pseudomonas syringae from cherry orchards.</title>
        <authorList>
            <person name="Hulin M.T."/>
        </authorList>
    </citation>
    <scope>NUCLEOTIDE SEQUENCE [LARGE SCALE GENOMIC DNA]</scope>
    <source>
        <strain evidence="2 3">PA-6-3B</strain>
    </source>
</reference>
<name>A0ABS9FXY3_9PSED</name>
<dbReference type="NCBIfam" id="TIGR01414">
    <property type="entry name" value="autotrans_barl"/>
    <property type="match status" value="1"/>
</dbReference>
<proteinExistence type="predicted"/>
<dbReference type="SMART" id="SM00869">
    <property type="entry name" value="Autotransporter"/>
    <property type="match status" value="1"/>
</dbReference>
<organism evidence="2 3">
    <name type="scientific">Pseudomonas lactis</name>
    <dbReference type="NCBI Taxonomy" id="1615674"/>
    <lineage>
        <taxon>Bacteria</taxon>
        <taxon>Pseudomonadati</taxon>
        <taxon>Pseudomonadota</taxon>
        <taxon>Gammaproteobacteria</taxon>
        <taxon>Pseudomonadales</taxon>
        <taxon>Pseudomonadaceae</taxon>
        <taxon>Pseudomonas</taxon>
    </lineage>
</organism>
<evidence type="ECO:0000259" key="1">
    <source>
        <dbReference type="PROSITE" id="PS51208"/>
    </source>
</evidence>
<evidence type="ECO:0000313" key="2">
    <source>
        <dbReference type="EMBL" id="MCF5156252.1"/>
    </source>
</evidence>
<evidence type="ECO:0000313" key="3">
    <source>
        <dbReference type="Proteomes" id="UP000814074"/>
    </source>
</evidence>
<keyword evidence="3" id="KW-1185">Reference proteome</keyword>
<dbReference type="EMBL" id="WKDU01000053">
    <property type="protein sequence ID" value="MCF5156252.1"/>
    <property type="molecule type" value="Genomic_DNA"/>
</dbReference>
<protein>
    <submittedName>
        <fullName evidence="2">Autotransporter domain-containing protein</fullName>
    </submittedName>
</protein>
<comment type="caution">
    <text evidence="2">The sequence shown here is derived from an EMBL/GenBank/DDBJ whole genome shotgun (WGS) entry which is preliminary data.</text>
</comment>
<dbReference type="RefSeq" id="WP_120248370.1">
    <property type="nucleotide sequence ID" value="NZ_JAAQYJ010000001.1"/>
</dbReference>
<dbReference type="PROSITE" id="PS51208">
    <property type="entry name" value="AUTOTRANSPORTER"/>
    <property type="match status" value="1"/>
</dbReference>
<gene>
    <name evidence="2" type="ORF">GIW47_27025</name>
</gene>
<dbReference type="Pfam" id="PF03797">
    <property type="entry name" value="Autotransporter"/>
    <property type="match status" value="1"/>
</dbReference>
<dbReference type="InterPro" id="IPR005546">
    <property type="entry name" value="Autotransporte_beta"/>
</dbReference>